<feature type="domain" description="HTH lysR-type" evidence="2">
    <location>
        <begin position="1"/>
        <end position="59"/>
    </location>
</feature>
<dbReference type="SUPFAM" id="SSF53850">
    <property type="entry name" value="Periplasmic binding protein-like II"/>
    <property type="match status" value="1"/>
</dbReference>
<comment type="similarity">
    <text evidence="1">Belongs to the LysR transcriptional regulatory family.</text>
</comment>
<dbReference type="OrthoDB" id="9812435at2"/>
<dbReference type="Pfam" id="PF00126">
    <property type="entry name" value="HTH_1"/>
    <property type="match status" value="1"/>
</dbReference>
<keyword evidence="4" id="KW-1185">Reference proteome</keyword>
<dbReference type="EMBL" id="VDUZ01000033">
    <property type="protein sequence ID" value="TXL72430.1"/>
    <property type="molecule type" value="Genomic_DNA"/>
</dbReference>
<comment type="caution">
    <text evidence="3">The sequence shown here is derived from an EMBL/GenBank/DDBJ whole genome shotgun (WGS) entry which is preliminary data.</text>
</comment>
<dbReference type="PANTHER" id="PTHR30537:SF5">
    <property type="entry name" value="HTH-TYPE TRANSCRIPTIONAL ACTIVATOR TTDR-RELATED"/>
    <property type="match status" value="1"/>
</dbReference>
<dbReference type="GO" id="GO:0043565">
    <property type="term" value="F:sequence-specific DNA binding"/>
    <property type="evidence" value="ECO:0007669"/>
    <property type="project" value="TreeGrafter"/>
</dbReference>
<gene>
    <name evidence="3" type="ORF">FHP25_25650</name>
</gene>
<dbReference type="Proteomes" id="UP000321638">
    <property type="component" value="Unassembled WGS sequence"/>
</dbReference>
<dbReference type="InterPro" id="IPR036390">
    <property type="entry name" value="WH_DNA-bd_sf"/>
</dbReference>
<dbReference type="GO" id="GO:0006351">
    <property type="term" value="P:DNA-templated transcription"/>
    <property type="evidence" value="ECO:0007669"/>
    <property type="project" value="TreeGrafter"/>
</dbReference>
<proteinExistence type="inferred from homology"/>
<dbReference type="PANTHER" id="PTHR30537">
    <property type="entry name" value="HTH-TYPE TRANSCRIPTIONAL REGULATOR"/>
    <property type="match status" value="1"/>
</dbReference>
<evidence type="ECO:0000313" key="4">
    <source>
        <dbReference type="Proteomes" id="UP000321638"/>
    </source>
</evidence>
<accession>A0A5C8PF74</accession>
<evidence type="ECO:0000256" key="1">
    <source>
        <dbReference type="ARBA" id="ARBA00009437"/>
    </source>
</evidence>
<name>A0A5C8PF74_9HYPH</name>
<dbReference type="InterPro" id="IPR058163">
    <property type="entry name" value="LysR-type_TF_proteobact-type"/>
</dbReference>
<dbReference type="RefSeq" id="WP_147849840.1">
    <property type="nucleotide sequence ID" value="NZ_VDUZ01000033.1"/>
</dbReference>
<dbReference type="GO" id="GO:0003700">
    <property type="term" value="F:DNA-binding transcription factor activity"/>
    <property type="evidence" value="ECO:0007669"/>
    <property type="project" value="InterPro"/>
</dbReference>
<dbReference type="PROSITE" id="PS50931">
    <property type="entry name" value="HTH_LYSR"/>
    <property type="match status" value="1"/>
</dbReference>
<dbReference type="SUPFAM" id="SSF46785">
    <property type="entry name" value="Winged helix' DNA-binding domain"/>
    <property type="match status" value="1"/>
</dbReference>
<organism evidence="3 4">
    <name type="scientific">Vineibacter terrae</name>
    <dbReference type="NCBI Taxonomy" id="2586908"/>
    <lineage>
        <taxon>Bacteria</taxon>
        <taxon>Pseudomonadati</taxon>
        <taxon>Pseudomonadota</taxon>
        <taxon>Alphaproteobacteria</taxon>
        <taxon>Hyphomicrobiales</taxon>
        <taxon>Vineibacter</taxon>
    </lineage>
</organism>
<evidence type="ECO:0000313" key="3">
    <source>
        <dbReference type="EMBL" id="TXL72430.1"/>
    </source>
</evidence>
<sequence>MDPLDGIAAFARVVDSGSFSAAARRLKISKSAVSAHVHRLEGRLGVRLLNRTTRRLSVIDGIGIAVLPSWAVAQPLRTGTLHRVLEAWAPPASTIYAVYPDNRLMSMKVRAFVDHLARHVGRTPYWDAGL</sequence>
<protein>
    <submittedName>
        <fullName evidence="3">LysR family transcriptional regulator</fullName>
    </submittedName>
</protein>
<dbReference type="PRINTS" id="PR00039">
    <property type="entry name" value="HTHLYSR"/>
</dbReference>
<dbReference type="AlphaFoldDB" id="A0A5C8PF74"/>
<dbReference type="InterPro" id="IPR000847">
    <property type="entry name" value="LysR_HTH_N"/>
</dbReference>
<dbReference type="Gene3D" id="3.40.190.290">
    <property type="match status" value="1"/>
</dbReference>
<reference evidence="3 4" key="1">
    <citation type="submission" date="2019-06" db="EMBL/GenBank/DDBJ databases">
        <title>New taxonomy in bacterial strain CC-CFT640, isolated from vineyard.</title>
        <authorList>
            <person name="Lin S.-Y."/>
            <person name="Tsai C.-F."/>
            <person name="Young C.-C."/>
        </authorList>
    </citation>
    <scope>NUCLEOTIDE SEQUENCE [LARGE SCALE GENOMIC DNA]</scope>
    <source>
        <strain evidence="3 4">CC-CFT640</strain>
    </source>
</reference>
<evidence type="ECO:0000259" key="2">
    <source>
        <dbReference type="PROSITE" id="PS50931"/>
    </source>
</evidence>